<evidence type="ECO:0000313" key="11">
    <source>
        <dbReference type="Proteomes" id="UP000464468"/>
    </source>
</evidence>
<dbReference type="InterPro" id="IPR011102">
    <property type="entry name" value="Sig_transdc_His_kinase_HWE"/>
</dbReference>
<dbReference type="PANTHER" id="PTHR41523:SF7">
    <property type="entry name" value="HISTIDINE KINASE"/>
    <property type="match status" value="1"/>
</dbReference>
<dbReference type="InterPro" id="IPR013656">
    <property type="entry name" value="PAS_4"/>
</dbReference>
<dbReference type="KEGG" id="schy:GVO57_05285"/>
<dbReference type="Proteomes" id="UP000464468">
    <property type="component" value="Chromosome"/>
</dbReference>
<dbReference type="Pfam" id="PF01590">
    <property type="entry name" value="GAF"/>
    <property type="match status" value="1"/>
</dbReference>
<dbReference type="AlphaFoldDB" id="A0A7Z2S5H1"/>
<name>A0A7Z2S5H1_9SPHN</name>
<organism evidence="10 11">
    <name type="scientific">Sphingomonas changnyeongensis</name>
    <dbReference type="NCBI Taxonomy" id="2698679"/>
    <lineage>
        <taxon>Bacteria</taxon>
        <taxon>Pseudomonadati</taxon>
        <taxon>Pseudomonadota</taxon>
        <taxon>Alphaproteobacteria</taxon>
        <taxon>Sphingomonadales</taxon>
        <taxon>Sphingomonadaceae</taxon>
        <taxon>Sphingomonas</taxon>
    </lineage>
</organism>
<gene>
    <name evidence="10" type="ORF">GVO57_05285</name>
</gene>
<feature type="compositionally biased region" description="Basic and acidic residues" evidence="8">
    <location>
        <begin position="404"/>
        <end position="417"/>
    </location>
</feature>
<keyword evidence="5" id="KW-0547">Nucleotide-binding</keyword>
<dbReference type="SMART" id="SM00065">
    <property type="entry name" value="GAF"/>
    <property type="match status" value="1"/>
</dbReference>
<dbReference type="InterPro" id="IPR000014">
    <property type="entry name" value="PAS"/>
</dbReference>
<dbReference type="Gene3D" id="3.30.450.40">
    <property type="match status" value="1"/>
</dbReference>
<dbReference type="SMART" id="SM00911">
    <property type="entry name" value="HWE_HK"/>
    <property type="match status" value="1"/>
</dbReference>
<dbReference type="SMART" id="SM00091">
    <property type="entry name" value="PAS"/>
    <property type="match status" value="1"/>
</dbReference>
<dbReference type="RefSeq" id="WP_160592286.1">
    <property type="nucleotide sequence ID" value="NZ_CP047895.1"/>
</dbReference>
<feature type="region of interest" description="Disordered" evidence="8">
    <location>
        <begin position="399"/>
        <end position="421"/>
    </location>
</feature>
<dbReference type="SUPFAM" id="SSF55785">
    <property type="entry name" value="PYP-like sensor domain (PAS domain)"/>
    <property type="match status" value="2"/>
</dbReference>
<dbReference type="InterPro" id="IPR003018">
    <property type="entry name" value="GAF"/>
</dbReference>
<dbReference type="Gene3D" id="3.30.450.20">
    <property type="entry name" value="PAS domain"/>
    <property type="match status" value="2"/>
</dbReference>
<evidence type="ECO:0000256" key="3">
    <source>
        <dbReference type="ARBA" id="ARBA00022553"/>
    </source>
</evidence>
<evidence type="ECO:0000256" key="8">
    <source>
        <dbReference type="SAM" id="MobiDB-lite"/>
    </source>
</evidence>
<keyword evidence="11" id="KW-1185">Reference proteome</keyword>
<dbReference type="Gene3D" id="3.30.565.10">
    <property type="entry name" value="Histidine kinase-like ATPase, C-terminal domain"/>
    <property type="match status" value="1"/>
</dbReference>
<keyword evidence="4" id="KW-0808">Transferase</keyword>
<dbReference type="InterPro" id="IPR035965">
    <property type="entry name" value="PAS-like_dom_sf"/>
</dbReference>
<proteinExistence type="predicted"/>
<dbReference type="InterPro" id="IPR029016">
    <property type="entry name" value="GAF-like_dom_sf"/>
</dbReference>
<keyword evidence="6" id="KW-0418">Kinase</keyword>
<evidence type="ECO:0000256" key="1">
    <source>
        <dbReference type="ARBA" id="ARBA00000085"/>
    </source>
</evidence>
<evidence type="ECO:0000256" key="2">
    <source>
        <dbReference type="ARBA" id="ARBA00012438"/>
    </source>
</evidence>
<comment type="catalytic activity">
    <reaction evidence="1">
        <text>ATP + protein L-histidine = ADP + protein N-phospho-L-histidine.</text>
        <dbReference type="EC" id="2.7.13.3"/>
    </reaction>
</comment>
<evidence type="ECO:0000256" key="4">
    <source>
        <dbReference type="ARBA" id="ARBA00022679"/>
    </source>
</evidence>
<dbReference type="PROSITE" id="PS50112">
    <property type="entry name" value="PAS"/>
    <property type="match status" value="1"/>
</dbReference>
<keyword evidence="7" id="KW-0067">ATP-binding</keyword>
<dbReference type="EMBL" id="CP047895">
    <property type="protein sequence ID" value="QHL90358.1"/>
    <property type="molecule type" value="Genomic_DNA"/>
</dbReference>
<dbReference type="InterPro" id="IPR036890">
    <property type="entry name" value="HATPase_C_sf"/>
</dbReference>
<dbReference type="SUPFAM" id="SSF55781">
    <property type="entry name" value="GAF domain-like"/>
    <property type="match status" value="1"/>
</dbReference>
<evidence type="ECO:0000259" key="9">
    <source>
        <dbReference type="PROSITE" id="PS50112"/>
    </source>
</evidence>
<dbReference type="EC" id="2.7.13.3" evidence="2"/>
<accession>A0A7Z2S5H1</accession>
<evidence type="ECO:0000313" key="10">
    <source>
        <dbReference type="EMBL" id="QHL90358.1"/>
    </source>
</evidence>
<feature type="domain" description="PAS" evidence="9">
    <location>
        <begin position="336"/>
        <end position="389"/>
    </location>
</feature>
<evidence type="ECO:0000256" key="5">
    <source>
        <dbReference type="ARBA" id="ARBA00022741"/>
    </source>
</evidence>
<dbReference type="GO" id="GO:0005524">
    <property type="term" value="F:ATP binding"/>
    <property type="evidence" value="ECO:0007669"/>
    <property type="project" value="UniProtKB-KW"/>
</dbReference>
<reference evidence="10 11" key="1">
    <citation type="submission" date="2020-01" db="EMBL/GenBank/DDBJ databases">
        <title>Sphingomonas sp. C33 whole genome sequece.</title>
        <authorList>
            <person name="Park C."/>
        </authorList>
    </citation>
    <scope>NUCLEOTIDE SEQUENCE [LARGE SCALE GENOMIC DNA]</scope>
    <source>
        <strain evidence="10 11">C33</strain>
    </source>
</reference>
<dbReference type="GO" id="GO:0004673">
    <property type="term" value="F:protein histidine kinase activity"/>
    <property type="evidence" value="ECO:0007669"/>
    <property type="project" value="UniProtKB-EC"/>
</dbReference>
<evidence type="ECO:0000256" key="7">
    <source>
        <dbReference type="ARBA" id="ARBA00022840"/>
    </source>
</evidence>
<dbReference type="NCBIfam" id="TIGR00229">
    <property type="entry name" value="sensory_box"/>
    <property type="match status" value="1"/>
</dbReference>
<dbReference type="PANTHER" id="PTHR41523">
    <property type="entry name" value="TWO-COMPONENT SYSTEM SENSOR PROTEIN"/>
    <property type="match status" value="1"/>
</dbReference>
<keyword evidence="3" id="KW-0597">Phosphoprotein</keyword>
<sequence length="657" mass="71278">MRGGGCGDGRTGLYARRRRNGARIRAHDWSSSPLGAPLHWPAPLQVTLGLCLQSSFPTAIYWGADHILLYNDAWSAIPGPRHPAALGRPARQVWPDIWDVIAPQMRDVYEQGIGFSATEQMLPMQRHGRAEETYWDYSFTPIRGEGGAVRGIFNQGREVTDRVLQSRRDRLLAELDDGLRQAATEEAALDAALALIGTGFGVARAGFAEIEEDGDGAIVRRCWTAGTLPLSGRFAAGAFGSASSAALRGGAVLRIENVADLAGADGHAARLWRDLDIAALLAAPVMTDRGYAGAIFLHSPVPRRWFDHDADLLRLAAGRLWRDLARTRAQARLRDSEQRHRLIFEQATDIMFTATLDGVITAANPAAGAALGLPAAGLAGRPLSDFLAPGEGRRAWARLRPRRRDRDEPGTPSRHDVGVTGADGRAMRWAVSSTVTLGDDRTPIGLHMIARDVTAERAFEERQRLLIDELNHRVKNSLALVQALARHSLRPGRDHEQALADFQARLAALAAAHDLLTREQWEGATLAELVRRATGPVAPGSNRLRAAGPHAELTPKAAVAVVMALHELSTNAVKYGALSLPDGRIDIGWRLDGQRLLLDWRELGGPPVARPSSRGFGIRMIERALASDLAARVRIDFDPAGLICTIDAPVAPNLRMI</sequence>
<dbReference type="Pfam" id="PF08448">
    <property type="entry name" value="PAS_4"/>
    <property type="match status" value="2"/>
</dbReference>
<dbReference type="Pfam" id="PF07536">
    <property type="entry name" value="HWE_HK"/>
    <property type="match status" value="1"/>
</dbReference>
<evidence type="ECO:0000256" key="6">
    <source>
        <dbReference type="ARBA" id="ARBA00022777"/>
    </source>
</evidence>
<protein>
    <recommendedName>
        <fullName evidence="2">histidine kinase</fullName>
        <ecNumber evidence="2">2.7.13.3</ecNumber>
    </recommendedName>
</protein>